<dbReference type="EMBL" id="JAVRJZ010000012">
    <property type="protein sequence ID" value="KAK2716172.1"/>
    <property type="molecule type" value="Genomic_DNA"/>
</dbReference>
<dbReference type="Proteomes" id="UP001187531">
    <property type="component" value="Unassembled WGS sequence"/>
</dbReference>
<evidence type="ECO:0000313" key="2">
    <source>
        <dbReference type="Proteomes" id="UP001187531"/>
    </source>
</evidence>
<proteinExistence type="predicted"/>
<reference evidence="1" key="1">
    <citation type="submission" date="2023-07" db="EMBL/GenBank/DDBJ databases">
        <title>Chromosome-level genome assembly of Artemia franciscana.</title>
        <authorList>
            <person name="Jo E."/>
        </authorList>
    </citation>
    <scope>NUCLEOTIDE SEQUENCE</scope>
    <source>
        <tissue evidence="1">Whole body</tissue>
    </source>
</reference>
<name>A0AA88L4C2_ARTSF</name>
<evidence type="ECO:0000313" key="1">
    <source>
        <dbReference type="EMBL" id="KAK2716172.1"/>
    </source>
</evidence>
<gene>
    <name evidence="1" type="ORF">QYM36_010673</name>
</gene>
<accession>A0AA88L4C2</accession>
<keyword evidence="2" id="KW-1185">Reference proteome</keyword>
<organism evidence="1 2">
    <name type="scientific">Artemia franciscana</name>
    <name type="common">Brine shrimp</name>
    <name type="synonym">Artemia sanfranciscana</name>
    <dbReference type="NCBI Taxonomy" id="6661"/>
    <lineage>
        <taxon>Eukaryota</taxon>
        <taxon>Metazoa</taxon>
        <taxon>Ecdysozoa</taxon>
        <taxon>Arthropoda</taxon>
        <taxon>Crustacea</taxon>
        <taxon>Branchiopoda</taxon>
        <taxon>Anostraca</taxon>
        <taxon>Artemiidae</taxon>
        <taxon>Artemia</taxon>
    </lineage>
</organism>
<dbReference type="AlphaFoldDB" id="A0AA88L4C2"/>
<evidence type="ECO:0008006" key="3">
    <source>
        <dbReference type="Google" id="ProtNLM"/>
    </source>
</evidence>
<comment type="caution">
    <text evidence="1">The sequence shown here is derived from an EMBL/GenBank/DDBJ whole genome shotgun (WGS) entry which is preliminary data.</text>
</comment>
<sequence length="138" mass="15645">MVNLDVKNIQELESVDEETSPIYPFLGFIHHSQSGIERPALLLMDNHTSHKLQPLGQSCYRKFKAYYNSVCKTWMTKNPGQSISIYDIAELVGTALTSTNIISGFRVARIWSWDRHVFAEEEFLAAEVTNRPDPSGTP</sequence>
<protein>
    <recommendedName>
        <fullName evidence="3">DDE-1 domain-containing protein</fullName>
    </recommendedName>
</protein>